<dbReference type="InterPro" id="IPR036397">
    <property type="entry name" value="RNaseH_sf"/>
</dbReference>
<feature type="domain" description="Tc1-like transposase DDE" evidence="1">
    <location>
        <begin position="5"/>
        <end position="78"/>
    </location>
</feature>
<organism evidence="2">
    <name type="scientific">mine drainage metagenome</name>
    <dbReference type="NCBI Taxonomy" id="410659"/>
    <lineage>
        <taxon>unclassified sequences</taxon>
        <taxon>metagenomes</taxon>
        <taxon>ecological metagenomes</taxon>
    </lineage>
</organism>
<name>T1A478_9ZZZZ</name>
<dbReference type="EMBL" id="AUZY01006074">
    <property type="protein sequence ID" value="EQD55436.1"/>
    <property type="molecule type" value="Genomic_DNA"/>
</dbReference>
<reference evidence="2" key="1">
    <citation type="submission" date="2013-08" db="EMBL/GenBank/DDBJ databases">
        <authorList>
            <person name="Mendez C."/>
            <person name="Richter M."/>
            <person name="Ferrer M."/>
            <person name="Sanchez J."/>
        </authorList>
    </citation>
    <scope>NUCLEOTIDE SEQUENCE</scope>
</reference>
<reference evidence="2" key="2">
    <citation type="journal article" date="2014" name="ISME J.">
        <title>Microbial stratification in low pH oxic and suboxic macroscopic growths along an acid mine drainage.</title>
        <authorList>
            <person name="Mendez-Garcia C."/>
            <person name="Mesa V."/>
            <person name="Sprenger R.R."/>
            <person name="Richter M."/>
            <person name="Diez M.S."/>
            <person name="Solano J."/>
            <person name="Bargiela R."/>
            <person name="Golyshina O.V."/>
            <person name="Manteca A."/>
            <person name="Ramos J.L."/>
            <person name="Gallego J.R."/>
            <person name="Llorente I."/>
            <person name="Martins Dos Santos V.A."/>
            <person name="Jensen O.N."/>
            <person name="Pelaez A.I."/>
            <person name="Sanchez J."/>
            <person name="Ferrer M."/>
        </authorList>
    </citation>
    <scope>NUCLEOTIDE SEQUENCE</scope>
</reference>
<proteinExistence type="predicted"/>
<evidence type="ECO:0000259" key="1">
    <source>
        <dbReference type="Pfam" id="PF13358"/>
    </source>
</evidence>
<dbReference type="InterPro" id="IPR038717">
    <property type="entry name" value="Tc1-like_DDE_dom"/>
</dbReference>
<sequence length="122" mass="13797">MADANYDGDAILHFLQQLTRSQRGPIDRVWDRLSAHRGGPVARWLAHNRQRVRAHLVPGYAPELHPVEWIWGHTKMNPLANCAPAEPDELLHQTHTALLMIAAAQPLLRSCIAHCPLSLRLR</sequence>
<dbReference type="Gene3D" id="3.30.420.10">
    <property type="entry name" value="Ribonuclease H-like superfamily/Ribonuclease H"/>
    <property type="match status" value="1"/>
</dbReference>
<dbReference type="Pfam" id="PF13358">
    <property type="entry name" value="DDE_3"/>
    <property type="match status" value="1"/>
</dbReference>
<dbReference type="GO" id="GO:0003676">
    <property type="term" value="F:nucleic acid binding"/>
    <property type="evidence" value="ECO:0007669"/>
    <property type="project" value="InterPro"/>
</dbReference>
<gene>
    <name evidence="2" type="ORF">B1B_09228</name>
</gene>
<comment type="caution">
    <text evidence="2">The sequence shown here is derived from an EMBL/GenBank/DDBJ whole genome shotgun (WGS) entry which is preliminary data.</text>
</comment>
<dbReference type="AlphaFoldDB" id="T1A478"/>
<accession>T1A478</accession>
<protein>
    <submittedName>
        <fullName evidence="2">ISXoo2 transposase</fullName>
    </submittedName>
</protein>
<evidence type="ECO:0000313" key="2">
    <source>
        <dbReference type="EMBL" id="EQD55436.1"/>
    </source>
</evidence>